<dbReference type="EMBL" id="MK072311">
    <property type="protein sequence ID" value="AYV81853.1"/>
    <property type="molecule type" value="Genomic_DNA"/>
</dbReference>
<gene>
    <name evidence="1" type="ORF">Harvfovirus69_5</name>
</gene>
<reference evidence="1" key="1">
    <citation type="submission" date="2018-10" db="EMBL/GenBank/DDBJ databases">
        <title>Hidden diversity of soil giant viruses.</title>
        <authorList>
            <person name="Schulz F."/>
            <person name="Alteio L."/>
            <person name="Goudeau D."/>
            <person name="Ryan E.M."/>
            <person name="Malmstrom R.R."/>
            <person name="Blanchard J."/>
            <person name="Woyke T."/>
        </authorList>
    </citation>
    <scope>NUCLEOTIDE SEQUENCE</scope>
    <source>
        <strain evidence="1">HAV1</strain>
    </source>
</reference>
<sequence length="156" mass="18754">MKHTIQILCDDNRSKFHKPHHLNTLPIPKSKLTRKYPPKIPHIPTTQIQIRPKLTISIISGKFWILDNFLQITKKTIHTMLNPIIIIITWTKTTIIIIIEKYIPIKIILHKNILHIWHNREKSIFQHHLRSFKISSERSSYFQYTQKLFNIIWQNI</sequence>
<organism evidence="1">
    <name type="scientific">Harvfovirus sp</name>
    <dbReference type="NCBI Taxonomy" id="2487768"/>
    <lineage>
        <taxon>Viruses</taxon>
        <taxon>Varidnaviria</taxon>
        <taxon>Bamfordvirae</taxon>
        <taxon>Nucleocytoviricota</taxon>
        <taxon>Megaviricetes</taxon>
        <taxon>Imitervirales</taxon>
        <taxon>Mimiviridae</taxon>
        <taxon>Klosneuvirinae</taxon>
    </lineage>
</organism>
<name>A0A3G5A7P6_9VIRU</name>
<proteinExistence type="predicted"/>
<evidence type="ECO:0000313" key="1">
    <source>
        <dbReference type="EMBL" id="AYV81853.1"/>
    </source>
</evidence>
<protein>
    <submittedName>
        <fullName evidence="1">Uncharacterized protein</fullName>
    </submittedName>
</protein>
<accession>A0A3G5A7P6</accession>